<dbReference type="Proteomes" id="UP000315017">
    <property type="component" value="Chromosome"/>
</dbReference>
<dbReference type="InterPro" id="IPR036388">
    <property type="entry name" value="WH-like_DNA-bd_sf"/>
</dbReference>
<keyword evidence="2" id="KW-1185">Reference proteome</keyword>
<protein>
    <submittedName>
        <fullName evidence="1">Uncharacterized protein</fullName>
    </submittedName>
</protein>
<gene>
    <name evidence="1" type="ORF">ETAA8_64910</name>
</gene>
<proteinExistence type="predicted"/>
<organism evidence="1 2">
    <name type="scientific">Anatilimnocola aggregata</name>
    <dbReference type="NCBI Taxonomy" id="2528021"/>
    <lineage>
        <taxon>Bacteria</taxon>
        <taxon>Pseudomonadati</taxon>
        <taxon>Planctomycetota</taxon>
        <taxon>Planctomycetia</taxon>
        <taxon>Pirellulales</taxon>
        <taxon>Pirellulaceae</taxon>
        <taxon>Anatilimnocola</taxon>
    </lineage>
</organism>
<dbReference type="Gene3D" id="1.10.10.10">
    <property type="entry name" value="Winged helix-like DNA-binding domain superfamily/Winged helix DNA-binding domain"/>
    <property type="match status" value="1"/>
</dbReference>
<dbReference type="KEGG" id="aagg:ETAA8_64910"/>
<dbReference type="AlphaFoldDB" id="A0A517YM82"/>
<dbReference type="EMBL" id="CP036274">
    <property type="protein sequence ID" value="QDU31337.1"/>
    <property type="molecule type" value="Genomic_DNA"/>
</dbReference>
<dbReference type="Pfam" id="PF13384">
    <property type="entry name" value="HTH_23"/>
    <property type="match status" value="1"/>
</dbReference>
<reference evidence="1 2" key="1">
    <citation type="submission" date="2019-02" db="EMBL/GenBank/DDBJ databases">
        <title>Deep-cultivation of Planctomycetes and their phenomic and genomic characterization uncovers novel biology.</title>
        <authorList>
            <person name="Wiegand S."/>
            <person name="Jogler M."/>
            <person name="Boedeker C."/>
            <person name="Pinto D."/>
            <person name="Vollmers J."/>
            <person name="Rivas-Marin E."/>
            <person name="Kohn T."/>
            <person name="Peeters S.H."/>
            <person name="Heuer A."/>
            <person name="Rast P."/>
            <person name="Oberbeckmann S."/>
            <person name="Bunk B."/>
            <person name="Jeske O."/>
            <person name="Meyerdierks A."/>
            <person name="Storesund J.E."/>
            <person name="Kallscheuer N."/>
            <person name="Luecker S."/>
            <person name="Lage O.M."/>
            <person name="Pohl T."/>
            <person name="Merkel B.J."/>
            <person name="Hornburger P."/>
            <person name="Mueller R.-W."/>
            <person name="Bruemmer F."/>
            <person name="Labrenz M."/>
            <person name="Spormann A.M."/>
            <person name="Op den Camp H."/>
            <person name="Overmann J."/>
            <person name="Amann R."/>
            <person name="Jetten M.S.M."/>
            <person name="Mascher T."/>
            <person name="Medema M.H."/>
            <person name="Devos D.P."/>
            <person name="Kaster A.-K."/>
            <person name="Ovreas L."/>
            <person name="Rohde M."/>
            <person name="Galperin M.Y."/>
            <person name="Jogler C."/>
        </authorList>
    </citation>
    <scope>NUCLEOTIDE SEQUENCE [LARGE SCALE GENOMIC DNA]</scope>
    <source>
        <strain evidence="1 2">ETA_A8</strain>
    </source>
</reference>
<accession>A0A517YM82</accession>
<sequence length="490" mass="55458">MELCHTCPLFATCTWPRQYSALHGQKVIVATQQHLNLDTEFVSRMRKTIRAKRMLTLVDESNILLHDRRRSITAVGLSQFLTIQRQLSADSKLGELPKEWVRWTETLIAASESDLRLNSWTAPRGSRKWAIATQRLGRQRAGRDFQFLGFDLGAFGKSDVRSRRLREGNLSFAAPVRLGKEYVVFSASTASHLVGYRTDPDSNRKSPTSPYADHRFSNPNTRFFNLNWIGGAAKYFPGNAPQIFDFYAEKIARNIRAGKRTLLIARKRFIPTCSNGLQACLVRLGISNARVITENWDSHCLADPVNVPLINYGVSGINRFEEFDAAYCLMSYYANPEAIERTLQDLDPVDGGWRVEIRYDSLRGRLAEVGNPASRSTAIPALAQDILVQQEGDVIVQAIGRVRPFTKPREVITFHTGKLPNVDFDVEFDSLAQARAYFEVLSRRDADRSLRVVQAAHIQRRKAQGASNQQIATELGLSRRTVSRRTTQKW</sequence>
<name>A0A517YM82_9BACT</name>
<evidence type="ECO:0000313" key="1">
    <source>
        <dbReference type="EMBL" id="QDU31337.1"/>
    </source>
</evidence>
<evidence type="ECO:0000313" key="2">
    <source>
        <dbReference type="Proteomes" id="UP000315017"/>
    </source>
</evidence>